<dbReference type="SUPFAM" id="SSF56300">
    <property type="entry name" value="Metallo-dependent phosphatases"/>
    <property type="match status" value="1"/>
</dbReference>
<dbReference type="CDD" id="cd00839">
    <property type="entry name" value="MPP_PAPs"/>
    <property type="match status" value="1"/>
</dbReference>
<dbReference type="Pfam" id="PF16656">
    <property type="entry name" value="Pur_ac_phosph_N"/>
    <property type="match status" value="1"/>
</dbReference>
<evidence type="ECO:0000259" key="10">
    <source>
        <dbReference type="Pfam" id="PF00149"/>
    </source>
</evidence>
<evidence type="ECO:0000256" key="1">
    <source>
        <dbReference type="ARBA" id="ARBA00000032"/>
    </source>
</evidence>
<dbReference type="PANTHER" id="PTHR22953:SF155">
    <property type="entry name" value="PURPLE ACID PHOSPHATASE 18"/>
    <property type="match status" value="1"/>
</dbReference>
<dbReference type="Gene3D" id="3.60.21.10">
    <property type="match status" value="1"/>
</dbReference>
<dbReference type="Proteomes" id="UP001293254">
    <property type="component" value="Unassembled WGS sequence"/>
</dbReference>
<proteinExistence type="inferred from homology"/>
<feature type="domain" description="Purple acid phosphatase N-terminal" evidence="12">
    <location>
        <begin position="43"/>
        <end position="130"/>
    </location>
</feature>
<dbReference type="GO" id="GO:0003993">
    <property type="term" value="F:acid phosphatase activity"/>
    <property type="evidence" value="ECO:0007669"/>
    <property type="project" value="UniProtKB-EC"/>
</dbReference>
<evidence type="ECO:0000256" key="3">
    <source>
        <dbReference type="ARBA" id="ARBA00001962"/>
    </source>
</evidence>
<dbReference type="SUPFAM" id="SSF49363">
    <property type="entry name" value="Purple acid phosphatase, N-terminal domain"/>
    <property type="match status" value="1"/>
</dbReference>
<dbReference type="AlphaFoldDB" id="A0AAE2CZ57"/>
<dbReference type="InterPro" id="IPR008963">
    <property type="entry name" value="Purple_acid_Pase-like_N"/>
</dbReference>
<feature type="signal peptide" evidence="9">
    <location>
        <begin position="1"/>
        <end position="20"/>
    </location>
</feature>
<keyword evidence="14" id="KW-1185">Reference proteome</keyword>
<dbReference type="Pfam" id="PF00149">
    <property type="entry name" value="Metallophos"/>
    <property type="match status" value="1"/>
</dbReference>
<evidence type="ECO:0000256" key="7">
    <source>
        <dbReference type="ARBA" id="ARBA00022833"/>
    </source>
</evidence>
<keyword evidence="6 9" id="KW-0378">Hydrolase</keyword>
<evidence type="ECO:0000256" key="6">
    <source>
        <dbReference type="ARBA" id="ARBA00022801"/>
    </source>
</evidence>
<dbReference type="InterPro" id="IPR004843">
    <property type="entry name" value="Calcineurin-like_PHP"/>
</dbReference>
<keyword evidence="5 9" id="KW-0732">Signal</keyword>
<accession>A0AAE2CZ57</accession>
<evidence type="ECO:0000256" key="9">
    <source>
        <dbReference type="RuleBase" id="RU361203"/>
    </source>
</evidence>
<protein>
    <recommendedName>
        <fullName evidence="9">Purple acid phosphatase</fullName>
        <ecNumber evidence="9">3.1.3.2</ecNumber>
    </recommendedName>
</protein>
<comment type="caution">
    <text evidence="13">The sequence shown here is derived from an EMBL/GenBank/DDBJ whole genome shotgun (WGS) entry which is preliminary data.</text>
</comment>
<evidence type="ECO:0000313" key="13">
    <source>
        <dbReference type="EMBL" id="KAK4439805.1"/>
    </source>
</evidence>
<sequence>MDLKLVLVVVLALLVVSGSTKYVRPPPRKTLHFPWDPKPSSYPQQVHISLAGGKHMRVTWVTSDRYSPSIVEYGTSSKNYTSRARGEKTSYKYLLYRSGTIHHTVIGPLHDGTLYFYRCGREGPEFQLKTPPSQFPVTFSVAGDLGQTEWTKTTLAHIDQCKYDIHLLPGDLSYADYIQRRWDTFGELLQPFASRRPWMVTQGNHEMENIPFLKDGFIPYNSRWKMPYAESNSNSNLYYSFDVAGVHAIMLGSYADYDAYSDQYRWLKADLSKVNRRRTPWLLVLFHMPWYNSNAAHQGEGDKMMETMEPLLHAAGVDVVFAGHVHAYERSKRVFNGRSNRCGAVHITIGDGGNKEGLAYEYKEPQPKWSVFREASFGHGEFKIMNSTHALWRWHRNDDDHRVTSDQVWITSLFGSGCLLKKNRELQKILMEP</sequence>
<dbReference type="GO" id="GO:0046872">
    <property type="term" value="F:metal ion binding"/>
    <property type="evidence" value="ECO:0007669"/>
    <property type="project" value="InterPro"/>
</dbReference>
<feature type="domain" description="Purple acid phosphatase C-terminal" evidence="11">
    <location>
        <begin position="344"/>
        <end position="400"/>
    </location>
</feature>
<comment type="similarity">
    <text evidence="4 9">Belongs to the metallophosphoesterase superfamily. Purple acid phosphatase family.</text>
</comment>
<dbReference type="Pfam" id="PF14008">
    <property type="entry name" value="Metallophos_C"/>
    <property type="match status" value="1"/>
</dbReference>
<feature type="domain" description="Calcineurin-like phosphoesterase" evidence="10">
    <location>
        <begin position="141"/>
        <end position="328"/>
    </location>
</feature>
<dbReference type="InterPro" id="IPR029052">
    <property type="entry name" value="Metallo-depent_PP-like"/>
</dbReference>
<dbReference type="InterPro" id="IPR015914">
    <property type="entry name" value="PAPs_N"/>
</dbReference>
<dbReference type="InterPro" id="IPR025733">
    <property type="entry name" value="PAPs_C"/>
</dbReference>
<gene>
    <name evidence="13" type="ORF">Salat_0315400</name>
</gene>
<dbReference type="PANTHER" id="PTHR22953">
    <property type="entry name" value="ACID PHOSPHATASE RELATED"/>
    <property type="match status" value="1"/>
</dbReference>
<evidence type="ECO:0000313" key="14">
    <source>
        <dbReference type="Proteomes" id="UP001293254"/>
    </source>
</evidence>
<evidence type="ECO:0000256" key="4">
    <source>
        <dbReference type="ARBA" id="ARBA00008723"/>
    </source>
</evidence>
<reference evidence="13" key="2">
    <citation type="journal article" date="2024" name="Plant">
        <title>Genomic evolution and insights into agronomic trait innovations of Sesamum species.</title>
        <authorList>
            <person name="Miao H."/>
            <person name="Wang L."/>
            <person name="Qu L."/>
            <person name="Liu H."/>
            <person name="Sun Y."/>
            <person name="Le M."/>
            <person name="Wang Q."/>
            <person name="Wei S."/>
            <person name="Zheng Y."/>
            <person name="Lin W."/>
            <person name="Duan Y."/>
            <person name="Cao H."/>
            <person name="Xiong S."/>
            <person name="Wang X."/>
            <person name="Wei L."/>
            <person name="Li C."/>
            <person name="Ma Q."/>
            <person name="Ju M."/>
            <person name="Zhao R."/>
            <person name="Li G."/>
            <person name="Mu C."/>
            <person name="Tian Q."/>
            <person name="Mei H."/>
            <person name="Zhang T."/>
            <person name="Gao T."/>
            <person name="Zhang H."/>
        </authorList>
    </citation>
    <scope>NUCLEOTIDE SEQUENCE</scope>
    <source>
        <strain evidence="13">3651</strain>
    </source>
</reference>
<comment type="catalytic activity">
    <reaction evidence="1 9">
        <text>a phosphate monoester + H2O = an alcohol + phosphate</text>
        <dbReference type="Rhea" id="RHEA:15017"/>
        <dbReference type="ChEBI" id="CHEBI:15377"/>
        <dbReference type="ChEBI" id="CHEBI:30879"/>
        <dbReference type="ChEBI" id="CHEBI:43474"/>
        <dbReference type="ChEBI" id="CHEBI:67140"/>
        <dbReference type="EC" id="3.1.3.2"/>
    </reaction>
</comment>
<comment type="cofactor">
    <cofactor evidence="3">
        <name>Fe cation</name>
        <dbReference type="ChEBI" id="CHEBI:24875"/>
    </cofactor>
</comment>
<evidence type="ECO:0000256" key="2">
    <source>
        <dbReference type="ARBA" id="ARBA00001947"/>
    </source>
</evidence>
<organism evidence="13 14">
    <name type="scientific">Sesamum alatum</name>
    <dbReference type="NCBI Taxonomy" id="300844"/>
    <lineage>
        <taxon>Eukaryota</taxon>
        <taxon>Viridiplantae</taxon>
        <taxon>Streptophyta</taxon>
        <taxon>Embryophyta</taxon>
        <taxon>Tracheophyta</taxon>
        <taxon>Spermatophyta</taxon>
        <taxon>Magnoliopsida</taxon>
        <taxon>eudicotyledons</taxon>
        <taxon>Gunneridae</taxon>
        <taxon>Pentapetalae</taxon>
        <taxon>asterids</taxon>
        <taxon>lamiids</taxon>
        <taxon>Lamiales</taxon>
        <taxon>Pedaliaceae</taxon>
        <taxon>Sesamum</taxon>
    </lineage>
</organism>
<dbReference type="EC" id="3.1.3.2" evidence="9"/>
<evidence type="ECO:0000256" key="5">
    <source>
        <dbReference type="ARBA" id="ARBA00022729"/>
    </source>
</evidence>
<evidence type="ECO:0000259" key="12">
    <source>
        <dbReference type="Pfam" id="PF16656"/>
    </source>
</evidence>
<evidence type="ECO:0000259" key="11">
    <source>
        <dbReference type="Pfam" id="PF14008"/>
    </source>
</evidence>
<feature type="chain" id="PRO_5041780268" description="Purple acid phosphatase" evidence="9">
    <location>
        <begin position="21"/>
        <end position="433"/>
    </location>
</feature>
<reference evidence="13" key="1">
    <citation type="submission" date="2020-06" db="EMBL/GenBank/DDBJ databases">
        <authorList>
            <person name="Li T."/>
            <person name="Hu X."/>
            <person name="Zhang T."/>
            <person name="Song X."/>
            <person name="Zhang H."/>
            <person name="Dai N."/>
            <person name="Sheng W."/>
            <person name="Hou X."/>
            <person name="Wei L."/>
        </authorList>
    </citation>
    <scope>NUCLEOTIDE SEQUENCE</scope>
    <source>
        <strain evidence="13">3651</strain>
        <tissue evidence="13">Leaf</tissue>
    </source>
</reference>
<name>A0AAE2CZ57_9LAMI</name>
<dbReference type="InterPro" id="IPR041792">
    <property type="entry name" value="MPP_PAP"/>
</dbReference>
<keyword evidence="7" id="KW-0862">Zinc</keyword>
<evidence type="ECO:0000256" key="8">
    <source>
        <dbReference type="ARBA" id="ARBA00023180"/>
    </source>
</evidence>
<keyword evidence="8" id="KW-0325">Glycoprotein</keyword>
<dbReference type="Gene3D" id="2.60.40.380">
    <property type="entry name" value="Purple acid phosphatase-like, N-terminal"/>
    <property type="match status" value="1"/>
</dbReference>
<comment type="cofactor">
    <cofactor evidence="2">
        <name>Zn(2+)</name>
        <dbReference type="ChEBI" id="CHEBI:29105"/>
    </cofactor>
</comment>
<dbReference type="InterPro" id="IPR039331">
    <property type="entry name" value="PAPs-like"/>
</dbReference>
<dbReference type="EMBL" id="JACGWO010000001">
    <property type="protein sequence ID" value="KAK4439805.1"/>
    <property type="molecule type" value="Genomic_DNA"/>
</dbReference>